<dbReference type="SUPFAM" id="SSF47954">
    <property type="entry name" value="Cyclin-like"/>
    <property type="match status" value="2"/>
</dbReference>
<evidence type="ECO:0000313" key="5">
    <source>
        <dbReference type="Proteomes" id="UP000827986"/>
    </source>
</evidence>
<dbReference type="Gene3D" id="1.10.472.10">
    <property type="entry name" value="Cyclin-like"/>
    <property type="match status" value="2"/>
</dbReference>
<dbReference type="Proteomes" id="UP000827986">
    <property type="component" value="Unassembled WGS sequence"/>
</dbReference>
<name>A0A9D4B5E1_9SAUR</name>
<keyword evidence="5" id="KW-1185">Reference proteome</keyword>
<comment type="caution">
    <text evidence="4">The sequence shown here is derived from an EMBL/GenBank/DDBJ whole genome shotgun (WGS) entry which is preliminary data.</text>
</comment>
<gene>
    <name evidence="4" type="ORF">KIL84_001953</name>
</gene>
<dbReference type="Pfam" id="PF00134">
    <property type="entry name" value="Cyclin_N"/>
    <property type="match status" value="1"/>
</dbReference>
<reference evidence="4" key="1">
    <citation type="submission" date="2021-09" db="EMBL/GenBank/DDBJ databases">
        <title>The genome of Mauremys mutica provides insights into the evolution of semi-aquatic lifestyle.</title>
        <authorList>
            <person name="Gong S."/>
            <person name="Gao Y."/>
        </authorList>
    </citation>
    <scope>NUCLEOTIDE SEQUENCE</scope>
    <source>
        <strain evidence="4">MM-2020</strain>
        <tissue evidence="4">Muscle</tissue>
    </source>
</reference>
<dbReference type="InterPro" id="IPR036915">
    <property type="entry name" value="Cyclin-like_sf"/>
</dbReference>
<dbReference type="InterPro" id="IPR006671">
    <property type="entry name" value="Cyclin_N"/>
</dbReference>
<keyword evidence="1" id="KW-0195">Cyclin</keyword>
<sequence>MMCAALGPAPQYHELRAWAPQQRPVSQQLQAEEKRELLKSKNKGPGGDKGARTKKPQGSRVREAAPEKAAAVCPGIPATPVLQRGGPPGGPQALLCLPEALAEELSQALVALGMALEQDYAWDIFTSMMRKQSSYVFRSWEVPRALTAEMRALIVDWLVQVHEYLGLADETLYLAVYLMNAYMKVARVRLCLMEADCAAFEPAQLAAAALGLAQRVQQEAGAGGSGAGPEGSTQLCLYSEEALGAVHRPMARAALRAGGSTLQAVFLKYSRPQKLGASTSPAIAGSDYLARCRSPAP</sequence>
<evidence type="ECO:0000313" key="4">
    <source>
        <dbReference type="EMBL" id="KAH1181019.1"/>
    </source>
</evidence>
<dbReference type="EMBL" id="JAHDVG010000469">
    <property type="protein sequence ID" value="KAH1181019.1"/>
    <property type="molecule type" value="Genomic_DNA"/>
</dbReference>
<dbReference type="SMART" id="SM01332">
    <property type="entry name" value="Cyclin_C"/>
    <property type="match status" value="1"/>
</dbReference>
<feature type="region of interest" description="Disordered" evidence="2">
    <location>
        <begin position="17"/>
        <end position="66"/>
    </location>
</feature>
<proteinExistence type="predicted"/>
<accession>A0A9D4B5E1</accession>
<protein>
    <recommendedName>
        <fullName evidence="3">Cyclin C-terminal domain-containing protein</fullName>
    </recommendedName>
</protein>
<feature type="domain" description="Cyclin C-terminal" evidence="3">
    <location>
        <begin position="152"/>
        <end position="283"/>
    </location>
</feature>
<dbReference type="GO" id="GO:0044772">
    <property type="term" value="P:mitotic cell cycle phase transition"/>
    <property type="evidence" value="ECO:0007669"/>
    <property type="project" value="InterPro"/>
</dbReference>
<evidence type="ECO:0000256" key="2">
    <source>
        <dbReference type="SAM" id="MobiDB-lite"/>
    </source>
</evidence>
<dbReference type="InterPro" id="IPR004367">
    <property type="entry name" value="Cyclin_C-dom"/>
</dbReference>
<evidence type="ECO:0000256" key="1">
    <source>
        <dbReference type="ARBA" id="ARBA00023127"/>
    </source>
</evidence>
<evidence type="ECO:0000259" key="3">
    <source>
        <dbReference type="SMART" id="SM01332"/>
    </source>
</evidence>
<dbReference type="AlphaFoldDB" id="A0A9D4B5E1"/>
<organism evidence="4 5">
    <name type="scientific">Mauremys mutica</name>
    <name type="common">yellowpond turtle</name>
    <dbReference type="NCBI Taxonomy" id="74926"/>
    <lineage>
        <taxon>Eukaryota</taxon>
        <taxon>Metazoa</taxon>
        <taxon>Chordata</taxon>
        <taxon>Craniata</taxon>
        <taxon>Vertebrata</taxon>
        <taxon>Euteleostomi</taxon>
        <taxon>Archelosauria</taxon>
        <taxon>Testudinata</taxon>
        <taxon>Testudines</taxon>
        <taxon>Cryptodira</taxon>
        <taxon>Durocryptodira</taxon>
        <taxon>Testudinoidea</taxon>
        <taxon>Geoemydidae</taxon>
        <taxon>Geoemydinae</taxon>
        <taxon>Mauremys</taxon>
    </lineage>
</organism>
<dbReference type="GO" id="GO:0016538">
    <property type="term" value="F:cyclin-dependent protein serine/threonine kinase regulator activity"/>
    <property type="evidence" value="ECO:0007669"/>
    <property type="project" value="InterPro"/>
</dbReference>